<name>A0A7Z0AAP8_9MICO</name>
<dbReference type="GO" id="GO:0003677">
    <property type="term" value="F:DNA binding"/>
    <property type="evidence" value="ECO:0007669"/>
    <property type="project" value="UniProtKB-KW"/>
</dbReference>
<proteinExistence type="predicted"/>
<evidence type="ECO:0000313" key="4">
    <source>
        <dbReference type="Proteomes" id="UP000539111"/>
    </source>
</evidence>
<evidence type="ECO:0000256" key="1">
    <source>
        <dbReference type="ARBA" id="ARBA00023125"/>
    </source>
</evidence>
<dbReference type="AlphaFoldDB" id="A0A7Z0AAP8"/>
<keyword evidence="4" id="KW-1185">Reference proteome</keyword>
<dbReference type="RefSeq" id="WP_179426147.1">
    <property type="nucleotide sequence ID" value="NZ_JACBZP010000001.1"/>
</dbReference>
<dbReference type="CDD" id="cd02209">
    <property type="entry name" value="cupin_XRE_C"/>
    <property type="match status" value="1"/>
</dbReference>
<sequence>MTQQLDVDTVIRLRIRGLRLARGWSLDALAARCHLSPSSLSRIETGHRRIAVDQLVSIAHALDTSVDQLVESAADENVVIRPEPEHTPGLTTWLLSSERTPHGVTVAKMRIDRPTGGEPRVHPGREWFTVLSGTVRLQLGDRVIMVEAGDAAEFSTMVPHLILAEGGPVEILTIFDHDGEHAHLHAPDAAGT</sequence>
<organism evidence="3 4">
    <name type="scientific">Spelaeicoccus albus</name>
    <dbReference type="NCBI Taxonomy" id="1280376"/>
    <lineage>
        <taxon>Bacteria</taxon>
        <taxon>Bacillati</taxon>
        <taxon>Actinomycetota</taxon>
        <taxon>Actinomycetes</taxon>
        <taxon>Micrococcales</taxon>
        <taxon>Brevibacteriaceae</taxon>
        <taxon>Spelaeicoccus</taxon>
    </lineage>
</organism>
<dbReference type="GO" id="GO:0005829">
    <property type="term" value="C:cytosol"/>
    <property type="evidence" value="ECO:0007669"/>
    <property type="project" value="TreeGrafter"/>
</dbReference>
<dbReference type="InterPro" id="IPR010982">
    <property type="entry name" value="Lambda_DNA-bd_dom_sf"/>
</dbReference>
<dbReference type="InterPro" id="IPR014710">
    <property type="entry name" value="RmlC-like_jellyroll"/>
</dbReference>
<comment type="caution">
    <text evidence="3">The sequence shown here is derived from an EMBL/GenBank/DDBJ whole genome shotgun (WGS) entry which is preliminary data.</text>
</comment>
<evidence type="ECO:0000259" key="2">
    <source>
        <dbReference type="PROSITE" id="PS50943"/>
    </source>
</evidence>
<dbReference type="PANTHER" id="PTHR46797:SF1">
    <property type="entry name" value="METHYLPHOSPHONATE SYNTHASE"/>
    <property type="match status" value="1"/>
</dbReference>
<dbReference type="EMBL" id="JACBZP010000001">
    <property type="protein sequence ID" value="NYI66660.1"/>
    <property type="molecule type" value="Genomic_DNA"/>
</dbReference>
<dbReference type="Pfam" id="PF01381">
    <property type="entry name" value="HTH_3"/>
    <property type="match status" value="1"/>
</dbReference>
<accession>A0A7Z0AAP8</accession>
<feature type="domain" description="HTH cro/C1-type" evidence="2">
    <location>
        <begin position="15"/>
        <end position="69"/>
    </location>
</feature>
<dbReference type="SUPFAM" id="SSF51182">
    <property type="entry name" value="RmlC-like cupins"/>
    <property type="match status" value="1"/>
</dbReference>
<dbReference type="Pfam" id="PF07883">
    <property type="entry name" value="Cupin_2"/>
    <property type="match status" value="1"/>
</dbReference>
<reference evidence="3 4" key="1">
    <citation type="submission" date="2020-07" db="EMBL/GenBank/DDBJ databases">
        <title>Sequencing the genomes of 1000 actinobacteria strains.</title>
        <authorList>
            <person name="Klenk H.-P."/>
        </authorList>
    </citation>
    <scope>NUCLEOTIDE SEQUENCE [LARGE SCALE GENOMIC DNA]</scope>
    <source>
        <strain evidence="3 4">DSM 26341</strain>
    </source>
</reference>
<protein>
    <submittedName>
        <fullName evidence="3">Transcriptional regulator with XRE-family HTH domain</fullName>
    </submittedName>
</protein>
<keyword evidence="1" id="KW-0238">DNA-binding</keyword>
<dbReference type="Gene3D" id="2.60.120.10">
    <property type="entry name" value="Jelly Rolls"/>
    <property type="match status" value="1"/>
</dbReference>
<dbReference type="InterPro" id="IPR013096">
    <property type="entry name" value="Cupin_2"/>
</dbReference>
<dbReference type="InterPro" id="IPR011051">
    <property type="entry name" value="RmlC_Cupin_sf"/>
</dbReference>
<dbReference type="CDD" id="cd00093">
    <property type="entry name" value="HTH_XRE"/>
    <property type="match status" value="1"/>
</dbReference>
<dbReference type="GO" id="GO:0003700">
    <property type="term" value="F:DNA-binding transcription factor activity"/>
    <property type="evidence" value="ECO:0007669"/>
    <property type="project" value="TreeGrafter"/>
</dbReference>
<dbReference type="SMART" id="SM00530">
    <property type="entry name" value="HTH_XRE"/>
    <property type="match status" value="1"/>
</dbReference>
<gene>
    <name evidence="3" type="ORF">BJY26_000966</name>
</gene>
<dbReference type="InterPro" id="IPR001387">
    <property type="entry name" value="Cro/C1-type_HTH"/>
</dbReference>
<dbReference type="SUPFAM" id="SSF47413">
    <property type="entry name" value="lambda repressor-like DNA-binding domains"/>
    <property type="match status" value="1"/>
</dbReference>
<dbReference type="Gene3D" id="1.10.260.40">
    <property type="entry name" value="lambda repressor-like DNA-binding domains"/>
    <property type="match status" value="1"/>
</dbReference>
<dbReference type="Proteomes" id="UP000539111">
    <property type="component" value="Unassembled WGS sequence"/>
</dbReference>
<dbReference type="InterPro" id="IPR050807">
    <property type="entry name" value="TransReg_Diox_bact_type"/>
</dbReference>
<dbReference type="PROSITE" id="PS50943">
    <property type="entry name" value="HTH_CROC1"/>
    <property type="match status" value="1"/>
</dbReference>
<dbReference type="PANTHER" id="PTHR46797">
    <property type="entry name" value="HTH-TYPE TRANSCRIPTIONAL REGULATOR"/>
    <property type="match status" value="1"/>
</dbReference>
<evidence type="ECO:0000313" key="3">
    <source>
        <dbReference type="EMBL" id="NYI66660.1"/>
    </source>
</evidence>